<dbReference type="PROSITE" id="PS50280">
    <property type="entry name" value="SET"/>
    <property type="match status" value="1"/>
</dbReference>
<keyword evidence="3" id="KW-0158">Chromosome</keyword>
<keyword evidence="7" id="KW-0479">Metal-binding</keyword>
<dbReference type="InterPro" id="IPR013087">
    <property type="entry name" value="Znf_C2H2_type"/>
</dbReference>
<keyword evidence="4 21" id="KW-0489">Methyltransferase</keyword>
<evidence type="ECO:0000259" key="19">
    <source>
        <dbReference type="PROSITE" id="PS50157"/>
    </source>
</evidence>
<comment type="caution">
    <text evidence="21">The sequence shown here is derived from an EMBL/GenBank/DDBJ whole genome shotgun (WGS) entry which is preliminary data.</text>
</comment>
<dbReference type="CDD" id="cd19193">
    <property type="entry name" value="PR-SET_PRDM7_9"/>
    <property type="match status" value="1"/>
</dbReference>
<dbReference type="GO" id="GO:0042800">
    <property type="term" value="F:histone H3K4 methyltransferase activity"/>
    <property type="evidence" value="ECO:0007669"/>
    <property type="project" value="UniProtKB-ARBA"/>
</dbReference>
<evidence type="ECO:0000256" key="13">
    <source>
        <dbReference type="ARBA" id="ARBA00023125"/>
    </source>
</evidence>
<dbReference type="EMBL" id="RJVU01053030">
    <property type="protein sequence ID" value="ROL40979.1"/>
    <property type="molecule type" value="Genomic_DNA"/>
</dbReference>
<feature type="domain" description="C2H2-type" evidence="19">
    <location>
        <begin position="671"/>
        <end position="698"/>
    </location>
</feature>
<evidence type="ECO:0000256" key="12">
    <source>
        <dbReference type="ARBA" id="ARBA00023015"/>
    </source>
</evidence>
<keyword evidence="10" id="KW-0862">Zinc</keyword>
<evidence type="ECO:0000313" key="21">
    <source>
        <dbReference type="EMBL" id="ROL40979.1"/>
    </source>
</evidence>
<evidence type="ECO:0000256" key="10">
    <source>
        <dbReference type="ARBA" id="ARBA00022833"/>
    </source>
</evidence>
<comment type="subcellular location">
    <subcellularLocation>
        <location evidence="2">Chromosome</location>
    </subcellularLocation>
    <subcellularLocation>
        <location evidence="1">Nucleus</location>
    </subcellularLocation>
</comment>
<feature type="domain" description="C2H2-type" evidence="19">
    <location>
        <begin position="800"/>
        <end position="827"/>
    </location>
</feature>
<evidence type="ECO:0000256" key="6">
    <source>
        <dbReference type="ARBA" id="ARBA00022691"/>
    </source>
</evidence>
<dbReference type="GO" id="GO:0032259">
    <property type="term" value="P:methylation"/>
    <property type="evidence" value="ECO:0007669"/>
    <property type="project" value="UniProtKB-KW"/>
</dbReference>
<feature type="region of interest" description="Disordered" evidence="18">
    <location>
        <begin position="470"/>
        <end position="527"/>
    </location>
</feature>
<evidence type="ECO:0000259" key="20">
    <source>
        <dbReference type="PROSITE" id="PS50280"/>
    </source>
</evidence>
<dbReference type="InterPro" id="IPR046341">
    <property type="entry name" value="SET_dom_sf"/>
</dbReference>
<evidence type="ECO:0000256" key="17">
    <source>
        <dbReference type="PROSITE-ProRule" id="PRU00042"/>
    </source>
</evidence>
<protein>
    <submittedName>
        <fullName evidence="21">Histone-lysine N-methyltransferase PRDM9</fullName>
    </submittedName>
</protein>
<evidence type="ECO:0000256" key="9">
    <source>
        <dbReference type="ARBA" id="ARBA00022771"/>
    </source>
</evidence>
<keyword evidence="6" id="KW-0949">S-adenosyl-L-methionine</keyword>
<reference evidence="21 22" key="1">
    <citation type="submission" date="2018-10" db="EMBL/GenBank/DDBJ databases">
        <title>Genome assembly for a Yunnan-Guizhou Plateau 3E fish, Anabarilius grahami (Regan), and its evolutionary and genetic applications.</title>
        <authorList>
            <person name="Jiang W."/>
        </authorList>
    </citation>
    <scope>NUCLEOTIDE SEQUENCE [LARGE SCALE GENOMIC DNA]</scope>
    <source>
        <strain evidence="21">AG-KIZ</strain>
        <tissue evidence="21">Muscle</tissue>
    </source>
</reference>
<keyword evidence="13" id="KW-0238">DNA-binding</keyword>
<dbReference type="Pfam" id="PF21549">
    <property type="entry name" value="PRDM2_PR"/>
    <property type="match status" value="1"/>
</dbReference>
<keyword evidence="14" id="KW-0804">Transcription</keyword>
<dbReference type="GO" id="GO:0003677">
    <property type="term" value="F:DNA binding"/>
    <property type="evidence" value="ECO:0007669"/>
    <property type="project" value="UniProtKB-KW"/>
</dbReference>
<feature type="domain" description="C2H2-type" evidence="19">
    <location>
        <begin position="393"/>
        <end position="420"/>
    </location>
</feature>
<dbReference type="FunFam" id="2.170.270.10:FF:000031">
    <property type="entry name" value="probable histone-lysine N-methyltransferase PRDM7"/>
    <property type="match status" value="1"/>
</dbReference>
<evidence type="ECO:0000256" key="14">
    <source>
        <dbReference type="ARBA" id="ARBA00023163"/>
    </source>
</evidence>
<dbReference type="SUPFAM" id="SSF57667">
    <property type="entry name" value="beta-beta-alpha zinc fingers"/>
    <property type="match status" value="7"/>
</dbReference>
<keyword evidence="5 21" id="KW-0808">Transferase</keyword>
<organism evidence="21 22">
    <name type="scientific">Anabarilius grahami</name>
    <name type="common">Kanglang fish</name>
    <name type="synonym">Barilius grahami</name>
    <dbReference type="NCBI Taxonomy" id="495550"/>
    <lineage>
        <taxon>Eukaryota</taxon>
        <taxon>Metazoa</taxon>
        <taxon>Chordata</taxon>
        <taxon>Craniata</taxon>
        <taxon>Vertebrata</taxon>
        <taxon>Euteleostomi</taxon>
        <taxon>Actinopterygii</taxon>
        <taxon>Neopterygii</taxon>
        <taxon>Teleostei</taxon>
        <taxon>Ostariophysi</taxon>
        <taxon>Cypriniformes</taxon>
        <taxon>Xenocyprididae</taxon>
        <taxon>Xenocypridinae</taxon>
        <taxon>Xenocypridinae incertae sedis</taxon>
        <taxon>Anabarilius</taxon>
    </lineage>
</organism>
<dbReference type="GO" id="GO:0005634">
    <property type="term" value="C:nucleus"/>
    <property type="evidence" value="ECO:0007669"/>
    <property type="project" value="UniProtKB-SubCell"/>
</dbReference>
<evidence type="ECO:0000256" key="4">
    <source>
        <dbReference type="ARBA" id="ARBA00022603"/>
    </source>
</evidence>
<dbReference type="Gene3D" id="3.30.160.60">
    <property type="entry name" value="Classic Zinc Finger"/>
    <property type="match status" value="12"/>
</dbReference>
<feature type="domain" description="C2H2-type" evidence="19">
    <location>
        <begin position="364"/>
        <end position="392"/>
    </location>
</feature>
<feature type="domain" description="C2H2-type" evidence="19">
    <location>
        <begin position="432"/>
        <end position="460"/>
    </location>
</feature>
<keyword evidence="11" id="KW-0156">Chromatin regulator</keyword>
<dbReference type="PANTHER" id="PTHR16515:SF49">
    <property type="entry name" value="GASTRULA ZINC FINGER PROTEIN XLCGF49.1-LIKE-RELATED"/>
    <property type="match status" value="1"/>
</dbReference>
<feature type="domain" description="C2H2-type" evidence="19">
    <location>
        <begin position="772"/>
        <end position="799"/>
    </location>
</feature>
<accession>A0A3N0Y498</accession>
<dbReference type="FunFam" id="3.30.160.60:FF:000100">
    <property type="entry name" value="Zinc finger 45-like"/>
    <property type="match status" value="1"/>
</dbReference>
<evidence type="ECO:0000256" key="11">
    <source>
        <dbReference type="ARBA" id="ARBA00022853"/>
    </source>
</evidence>
<dbReference type="Pfam" id="PF00096">
    <property type="entry name" value="zf-C2H2"/>
    <property type="match status" value="7"/>
</dbReference>
<dbReference type="PROSITE" id="PS00028">
    <property type="entry name" value="ZINC_FINGER_C2H2_1"/>
    <property type="match status" value="12"/>
</dbReference>
<proteinExistence type="predicted"/>
<evidence type="ECO:0000256" key="1">
    <source>
        <dbReference type="ARBA" id="ARBA00004123"/>
    </source>
</evidence>
<dbReference type="FunFam" id="3.30.160.60:FF:000218">
    <property type="entry name" value="Zinc finger protein 10"/>
    <property type="match status" value="1"/>
</dbReference>
<keyword evidence="12" id="KW-0805">Transcription regulation</keyword>
<sequence>MFLFSNVSTVTCYNKLLFLNWCLTDLPPSDEHTLEIQGSVTNCSGVMMEEQQDSMFNDQHFYCEMCHQHFIDQCEVHGPPLFTCDSPAAMGIPQRALLTLPQGLVIGRSSISNAGLGVFNQGQTVPLGMHFGPFDGEVTCEEKALDSAYSWVIYKGNNQYSYIDAERDTHSNWMKFVVCSRSETEQNLVAFQQNGRILFRCCRPISPGQEFRVWYAEEYAQGLGTIWDKIWNKKCISLGTTEEQATQDCPCPHCHYSYPTIFYLRVHVKRSHPDQFAHFMQTQPLESEDHSTVIDVDQCLLDSDAAPPTHTQPMTESCQGQISTLNGQPMNHSKKSDCTDLSETCSNGLSDQANCATEISDEINKCGECGRNFLRSCHLKRHQRTIHSKEKPYCCSHCRKCFSQATGLKRHQQTHQGEEKKEKDADTPSDIYPCTKCSFSFVAKFNLYQHLKRHHHGEYLRLVESGSLTAGTEGDTEINSDKHDPTYEPPTRLRRSPKNHLRGRSRPKKVPVGRSRGRPPKNKQAAEVEVQKSLPICTECEQSFSDLETLKTHQCARQDHDKMEEPQEAPASQHVCGECLRAFSNFDLLKAHECIQQGDGSYCCSHCNLYFNRMCNLRRHERTIHSKEKPYCCTVCLKSFTQSSGLKRHQQSHSRRKTHRQSSALVNANIFPCTYCPFSFTDERYLYKHIRRHHPEMSVKYLSFQEGGVLSVEKPHSCSQCCKSFSTIKGFKNHSCFKQGEKVYLCTDCGKAFSWFNSLKQHQRIHTGEKPYTCQQCGKSFVHSGQLNVHLRTHTGEKPFLCSQCGESFRQSGDLRRHEQKHSGVRPCQCPDCGKSFSRPQSLKAHQQLHNGTKLFPCTQCGKSFTRRYHLTRHHQKMHS</sequence>
<dbReference type="InterPro" id="IPR001214">
    <property type="entry name" value="SET_dom"/>
</dbReference>
<dbReference type="GO" id="GO:0006357">
    <property type="term" value="P:regulation of transcription by RNA polymerase II"/>
    <property type="evidence" value="ECO:0007669"/>
    <property type="project" value="UniProtKB-ARBA"/>
</dbReference>
<dbReference type="FunFam" id="3.30.160.60:FF:001310">
    <property type="entry name" value="zinc finger protein 664"/>
    <property type="match status" value="1"/>
</dbReference>
<keyword evidence="9 17" id="KW-0863">Zinc-finger</keyword>
<keyword evidence="8" id="KW-0677">Repeat</keyword>
<comment type="catalytic activity">
    <reaction evidence="16">
        <text>N(6)-methyl-L-lysyl-[protein] + S-adenosyl-L-methionine = N(6),N(6)-dimethyl-L-lysyl-[protein] + S-adenosyl-L-homocysteine + H(+)</text>
        <dbReference type="Rhea" id="RHEA:54196"/>
        <dbReference type="Rhea" id="RHEA-COMP:13053"/>
        <dbReference type="Rhea" id="RHEA-COMP:13827"/>
        <dbReference type="ChEBI" id="CHEBI:15378"/>
        <dbReference type="ChEBI" id="CHEBI:57856"/>
        <dbReference type="ChEBI" id="CHEBI:59789"/>
        <dbReference type="ChEBI" id="CHEBI:61929"/>
        <dbReference type="ChEBI" id="CHEBI:61976"/>
    </reaction>
    <physiologicalReaction direction="left-to-right" evidence="16">
        <dbReference type="Rhea" id="RHEA:54197"/>
    </physiologicalReaction>
</comment>
<feature type="domain" description="C2H2-type" evidence="19">
    <location>
        <begin position="602"/>
        <end position="630"/>
    </location>
</feature>
<feature type="domain" description="C2H2-type" evidence="19">
    <location>
        <begin position="856"/>
        <end position="880"/>
    </location>
</feature>
<keyword evidence="22" id="KW-1185">Reference proteome</keyword>
<name>A0A3N0Y498_ANAGA</name>
<dbReference type="FunFam" id="3.30.160.60:FF:000196">
    <property type="entry name" value="Zinc finger protein 1026"/>
    <property type="match status" value="1"/>
</dbReference>
<evidence type="ECO:0000256" key="3">
    <source>
        <dbReference type="ARBA" id="ARBA00022454"/>
    </source>
</evidence>
<feature type="domain" description="SET" evidence="20">
    <location>
        <begin position="102"/>
        <end position="216"/>
    </location>
</feature>
<dbReference type="AlphaFoldDB" id="A0A3N0Y498"/>
<gene>
    <name evidence="21" type="ORF">DPX16_22822</name>
</gene>
<dbReference type="OrthoDB" id="9439903at2759"/>
<evidence type="ECO:0000256" key="2">
    <source>
        <dbReference type="ARBA" id="ARBA00004286"/>
    </source>
</evidence>
<dbReference type="FunFam" id="3.30.160.60:FF:001289">
    <property type="entry name" value="Zinc finger protein 574"/>
    <property type="match status" value="1"/>
</dbReference>
<feature type="compositionally biased region" description="Basic residues" evidence="18">
    <location>
        <begin position="492"/>
        <end position="521"/>
    </location>
</feature>
<dbReference type="FunFam" id="3.30.160.60:FF:002343">
    <property type="entry name" value="Zinc finger protein 33A"/>
    <property type="match status" value="2"/>
</dbReference>
<evidence type="ECO:0000256" key="15">
    <source>
        <dbReference type="ARBA" id="ARBA00023242"/>
    </source>
</evidence>
<evidence type="ECO:0000256" key="16">
    <source>
        <dbReference type="ARBA" id="ARBA00052988"/>
    </source>
</evidence>
<keyword evidence="15" id="KW-0539">Nucleus</keyword>
<dbReference type="PROSITE" id="PS50157">
    <property type="entry name" value="ZINC_FINGER_C2H2_2"/>
    <property type="match status" value="11"/>
</dbReference>
<dbReference type="Proteomes" id="UP000281406">
    <property type="component" value="Unassembled WGS sequence"/>
</dbReference>
<evidence type="ECO:0000256" key="8">
    <source>
        <dbReference type="ARBA" id="ARBA00022737"/>
    </source>
</evidence>
<dbReference type="GO" id="GO:0005694">
    <property type="term" value="C:chromosome"/>
    <property type="evidence" value="ECO:0007669"/>
    <property type="project" value="UniProtKB-SubCell"/>
</dbReference>
<feature type="domain" description="C2H2-type" evidence="19">
    <location>
        <begin position="744"/>
        <end position="771"/>
    </location>
</feature>
<dbReference type="GO" id="GO:0008270">
    <property type="term" value="F:zinc ion binding"/>
    <property type="evidence" value="ECO:0007669"/>
    <property type="project" value="UniProtKB-KW"/>
</dbReference>
<dbReference type="InterPro" id="IPR050331">
    <property type="entry name" value="Zinc_finger"/>
</dbReference>
<dbReference type="SMART" id="SM00355">
    <property type="entry name" value="ZnF_C2H2"/>
    <property type="match status" value="13"/>
</dbReference>
<evidence type="ECO:0000256" key="18">
    <source>
        <dbReference type="SAM" id="MobiDB-lite"/>
    </source>
</evidence>
<feature type="domain" description="C2H2-type" evidence="19">
    <location>
        <begin position="631"/>
        <end position="658"/>
    </location>
</feature>
<dbReference type="PANTHER" id="PTHR16515">
    <property type="entry name" value="PR DOMAIN ZINC FINGER PROTEIN"/>
    <property type="match status" value="1"/>
</dbReference>
<feature type="domain" description="C2H2-type" evidence="19">
    <location>
        <begin position="828"/>
        <end position="855"/>
    </location>
</feature>
<evidence type="ECO:0000256" key="5">
    <source>
        <dbReference type="ARBA" id="ARBA00022679"/>
    </source>
</evidence>
<evidence type="ECO:0000313" key="22">
    <source>
        <dbReference type="Proteomes" id="UP000281406"/>
    </source>
</evidence>
<dbReference type="InterPro" id="IPR044417">
    <property type="entry name" value="PRDM7_9_PR-SET"/>
</dbReference>
<dbReference type="InterPro" id="IPR036236">
    <property type="entry name" value="Znf_C2H2_sf"/>
</dbReference>
<evidence type="ECO:0000256" key="7">
    <source>
        <dbReference type="ARBA" id="ARBA00022723"/>
    </source>
</evidence>
<dbReference type="Gene3D" id="2.170.270.10">
    <property type="entry name" value="SET domain"/>
    <property type="match status" value="1"/>
</dbReference>